<name>A0A5J5IXK1_9MICO</name>
<organism evidence="1 2">
    <name type="scientific">Microbacterium rhizomatis</name>
    <dbReference type="NCBI Taxonomy" id="1631477"/>
    <lineage>
        <taxon>Bacteria</taxon>
        <taxon>Bacillati</taxon>
        <taxon>Actinomycetota</taxon>
        <taxon>Actinomycetes</taxon>
        <taxon>Micrococcales</taxon>
        <taxon>Microbacteriaceae</taxon>
        <taxon>Microbacterium</taxon>
    </lineage>
</organism>
<evidence type="ECO:0000313" key="1">
    <source>
        <dbReference type="EMBL" id="KAA9105985.1"/>
    </source>
</evidence>
<reference evidence="2" key="1">
    <citation type="submission" date="2019-09" db="EMBL/GenBank/DDBJ databases">
        <title>Mumia zhuanghuii sp. nov. isolated from the intestinal contents of plateau pika (Ochotona curzoniae) in the Qinghai-Tibet plateau of China.</title>
        <authorList>
            <person name="Tian Z."/>
        </authorList>
    </citation>
    <scope>NUCLEOTIDE SEQUENCE [LARGE SCALE GENOMIC DNA]</scope>
    <source>
        <strain evidence="2">JCM 30598</strain>
    </source>
</reference>
<dbReference type="EMBL" id="VYSA01000004">
    <property type="protein sequence ID" value="KAA9105985.1"/>
    <property type="molecule type" value="Genomic_DNA"/>
</dbReference>
<protein>
    <submittedName>
        <fullName evidence="1">Uncharacterized protein</fullName>
    </submittedName>
</protein>
<comment type="caution">
    <text evidence="1">The sequence shown here is derived from an EMBL/GenBank/DDBJ whole genome shotgun (WGS) entry which is preliminary data.</text>
</comment>
<accession>A0A5J5IXK1</accession>
<dbReference type="Proteomes" id="UP000325827">
    <property type="component" value="Unassembled WGS sequence"/>
</dbReference>
<keyword evidence="2" id="KW-1185">Reference proteome</keyword>
<dbReference type="AlphaFoldDB" id="A0A5J5IXK1"/>
<dbReference type="RefSeq" id="WP_150450127.1">
    <property type="nucleotide sequence ID" value="NZ_VYSA01000004.1"/>
</dbReference>
<sequence length="85" mass="9348">MTRFTVNDPLDAEQYDGPGTVTAVTALVKKYRPRVSYTNAHGPLHFYNSGPDLTVELSDWVVAVGDDVVVMKPDVLNRWASITPA</sequence>
<proteinExistence type="predicted"/>
<gene>
    <name evidence="1" type="ORF">F6B43_16630</name>
</gene>
<evidence type="ECO:0000313" key="2">
    <source>
        <dbReference type="Proteomes" id="UP000325827"/>
    </source>
</evidence>